<dbReference type="EMBL" id="JFHR01000047">
    <property type="protein sequence ID" value="KEQ52270.1"/>
    <property type="molecule type" value="Genomic_DNA"/>
</dbReference>
<evidence type="ECO:0000313" key="4">
    <source>
        <dbReference type="Proteomes" id="UP000028411"/>
    </source>
</evidence>
<evidence type="ECO:0000313" key="3">
    <source>
        <dbReference type="EMBL" id="KEQ52270.1"/>
    </source>
</evidence>
<dbReference type="Gene3D" id="1.10.357.10">
    <property type="entry name" value="Tetracycline Repressor, domain 2"/>
    <property type="match status" value="1"/>
</dbReference>
<dbReference type="GO" id="GO:0000976">
    <property type="term" value="F:transcription cis-regulatory region binding"/>
    <property type="evidence" value="ECO:0007669"/>
    <property type="project" value="TreeGrafter"/>
</dbReference>
<dbReference type="GO" id="GO:0003700">
    <property type="term" value="F:DNA-binding transcription factor activity"/>
    <property type="evidence" value="ECO:0007669"/>
    <property type="project" value="TreeGrafter"/>
</dbReference>
<evidence type="ECO:0000256" key="1">
    <source>
        <dbReference type="ARBA" id="ARBA00023125"/>
    </source>
</evidence>
<dbReference type="Proteomes" id="UP000028411">
    <property type="component" value="Unassembled WGS sequence"/>
</dbReference>
<sequence length="253" mass="27667">MHLTNSLGNEKNALMVRLKLAKADDASRAAAPEQIKKVALRLFAEKGVDGVTVREIAAAAGQKNHGAVGYYFGSKEALVRAIVMDGAVALDRERNLALDSLEEKGGPRAIREVVDIVIDPVLGLPDEHYVQFILLFAMTHREMMMDALDPAWNGAYGRCLAHLRRLMPHLPPALQNQRFIFMGAYISAVLSARQRALADRSRDHPMWGSEGTLEHFKQSLGALLEAPVDLSPDMLAGIGRRDMGMPEPPSPVG</sequence>
<accession>A0A081RAP7</accession>
<dbReference type="eggNOG" id="COG1309">
    <property type="taxonomic scope" value="Bacteria"/>
</dbReference>
<dbReference type="Pfam" id="PF00440">
    <property type="entry name" value="TetR_N"/>
    <property type="match status" value="1"/>
</dbReference>
<keyword evidence="1" id="KW-0238">DNA-binding</keyword>
<dbReference type="InterPro" id="IPR009057">
    <property type="entry name" value="Homeodomain-like_sf"/>
</dbReference>
<dbReference type="PATRIC" id="fig|46429.4.peg.3431"/>
<gene>
    <name evidence="3" type="ORF">BV95_03442</name>
</gene>
<name>A0A081RAP7_SPHCR</name>
<proteinExistence type="predicted"/>
<protein>
    <submittedName>
        <fullName evidence="3">Regulatory protein TetR</fullName>
    </submittedName>
</protein>
<evidence type="ECO:0000259" key="2">
    <source>
        <dbReference type="Pfam" id="PF00440"/>
    </source>
</evidence>
<feature type="domain" description="HTH tetR-type" evidence="2">
    <location>
        <begin position="37"/>
        <end position="82"/>
    </location>
</feature>
<dbReference type="SUPFAM" id="SSF46689">
    <property type="entry name" value="Homeodomain-like"/>
    <property type="match status" value="1"/>
</dbReference>
<reference evidence="3 4" key="1">
    <citation type="submission" date="2014-02" db="EMBL/GenBank/DDBJ databases">
        <title>Whole genome sequence of Sphingobium chlorophenolicum NBRC 16172.</title>
        <authorList>
            <person name="Gan H.M."/>
            <person name="Gan H.Y."/>
            <person name="Chew T.H."/>
            <person name="Savka M.A."/>
        </authorList>
    </citation>
    <scope>NUCLEOTIDE SEQUENCE [LARGE SCALE GENOMIC DNA]</scope>
    <source>
        <strain evidence="3 4">NBRC 16172</strain>
    </source>
</reference>
<comment type="caution">
    <text evidence="3">The sequence shown here is derived from an EMBL/GenBank/DDBJ whole genome shotgun (WGS) entry which is preliminary data.</text>
</comment>
<dbReference type="InterPro" id="IPR050109">
    <property type="entry name" value="HTH-type_TetR-like_transc_reg"/>
</dbReference>
<dbReference type="InterPro" id="IPR001647">
    <property type="entry name" value="HTH_TetR"/>
</dbReference>
<dbReference type="PANTHER" id="PTHR30055">
    <property type="entry name" value="HTH-TYPE TRANSCRIPTIONAL REGULATOR RUTR"/>
    <property type="match status" value="1"/>
</dbReference>
<dbReference type="PANTHER" id="PTHR30055:SF235">
    <property type="entry name" value="TRANSCRIPTIONAL REGULATORY PROTEIN"/>
    <property type="match status" value="1"/>
</dbReference>
<organism evidence="3 4">
    <name type="scientific">Sphingobium chlorophenolicum</name>
    <dbReference type="NCBI Taxonomy" id="46429"/>
    <lineage>
        <taxon>Bacteria</taxon>
        <taxon>Pseudomonadati</taxon>
        <taxon>Pseudomonadota</taxon>
        <taxon>Alphaproteobacteria</taxon>
        <taxon>Sphingomonadales</taxon>
        <taxon>Sphingomonadaceae</taxon>
        <taxon>Sphingobium</taxon>
    </lineage>
</organism>
<dbReference type="AlphaFoldDB" id="A0A081RAP7"/>